<proteinExistence type="inferred from homology"/>
<comment type="subcellular location">
    <subcellularLocation>
        <location evidence="1">Endosome membrane</location>
        <topology evidence="1">Peripheral membrane protein</topology>
    </subcellularLocation>
</comment>
<protein>
    <recommendedName>
        <fullName evidence="10">PX domain-containing protein</fullName>
    </recommendedName>
</protein>
<dbReference type="Gene3D" id="1.20.1270.60">
    <property type="entry name" value="Arfaptin homology (AH) domain/BAR domain"/>
    <property type="match status" value="1"/>
</dbReference>
<keyword evidence="6" id="KW-0072">Autophagy</keyword>
<dbReference type="GO" id="GO:0005829">
    <property type="term" value="C:cytosol"/>
    <property type="evidence" value="ECO:0007669"/>
    <property type="project" value="GOC"/>
</dbReference>
<dbReference type="EMBL" id="JAEUBD010001468">
    <property type="protein sequence ID" value="KAH3661144.1"/>
    <property type="molecule type" value="Genomic_DNA"/>
</dbReference>
<dbReference type="GO" id="GO:0010008">
    <property type="term" value="C:endosome membrane"/>
    <property type="evidence" value="ECO:0007669"/>
    <property type="project" value="UniProtKB-SubCell"/>
</dbReference>
<evidence type="ECO:0000256" key="3">
    <source>
        <dbReference type="ARBA" id="ARBA00022448"/>
    </source>
</evidence>
<dbReference type="SMART" id="SM00312">
    <property type="entry name" value="PX"/>
    <property type="match status" value="1"/>
</dbReference>
<keyword evidence="12" id="KW-1185">Reference proteome</keyword>
<dbReference type="SUPFAM" id="SSF64268">
    <property type="entry name" value="PX domain"/>
    <property type="match status" value="1"/>
</dbReference>
<comment type="caution">
    <text evidence="11">The sequence shown here is derived from an EMBL/GenBank/DDBJ whole genome shotgun (WGS) entry which is preliminary data.</text>
</comment>
<evidence type="ECO:0000256" key="5">
    <source>
        <dbReference type="ARBA" id="ARBA00022927"/>
    </source>
</evidence>
<evidence type="ECO:0000256" key="2">
    <source>
        <dbReference type="ARBA" id="ARBA00010883"/>
    </source>
</evidence>
<keyword evidence="8" id="KW-0472">Membrane</keyword>
<evidence type="ECO:0000256" key="6">
    <source>
        <dbReference type="ARBA" id="ARBA00023006"/>
    </source>
</evidence>
<dbReference type="InterPro" id="IPR044106">
    <property type="entry name" value="PX_Snx41/Atg20"/>
</dbReference>
<feature type="coiled-coil region" evidence="9">
    <location>
        <begin position="431"/>
        <end position="458"/>
    </location>
</feature>
<keyword evidence="4" id="KW-0967">Endosome</keyword>
<evidence type="ECO:0000256" key="9">
    <source>
        <dbReference type="SAM" id="Coils"/>
    </source>
</evidence>
<dbReference type="CDD" id="cd06867">
    <property type="entry name" value="PX_SNX41_42"/>
    <property type="match status" value="1"/>
</dbReference>
<feature type="domain" description="PX" evidence="10">
    <location>
        <begin position="33"/>
        <end position="169"/>
    </location>
</feature>
<dbReference type="Gene3D" id="3.30.1520.10">
    <property type="entry name" value="Phox-like domain"/>
    <property type="match status" value="1"/>
</dbReference>
<evidence type="ECO:0000259" key="10">
    <source>
        <dbReference type="PROSITE" id="PS50195"/>
    </source>
</evidence>
<evidence type="ECO:0000256" key="1">
    <source>
        <dbReference type="ARBA" id="ARBA00004481"/>
    </source>
</evidence>
<gene>
    <name evidence="11" type="ORF">OGATHE_005477</name>
</gene>
<sequence>MDNSKVVDSTTSIITRKDFLVPSRVTEIFESSTSLELHITEASKSNETHNHLQSYIVYTIKVGPLMVKRRYSEFEMLRTCLIKTFPTLLIPPIPEKQTLASNLTSTTAKSLESHFPVANGPSSSNHNPLNLIEYRKRMLSVFLNRCLAIDQVKKCRYFLSFLDPETNFSDFLALKENQILCKTSIYKLAPFDALSNLDNQIYLTLPVPSASTFGSFPELAGEEQFENFVKFENKFSKYEAVLDNISRTNKRLVKHFTEMSPDLTELGSSFKALSLIQDSNSIENVGRVFDRTLIYANQLSEATNTGLLDKLIELKNFTKIAKKIIQYNRNKAVQLKMVEKSLQDSRAKYKEHQKQEEEISRIDALASRATGSEQSANSSAEAPLTDAELQSALYVNARKPFYGKIPGIKKINNVILKYTDPNPDQTRKNRIYDLRLKIYQLERQQEILEEELGKINDEIWDQLVKFHKWFKTSLAQLVVEYNKYLAEYIRINLEAWESCYNR</sequence>
<keyword evidence="9" id="KW-0175">Coiled coil</keyword>
<evidence type="ECO:0000256" key="8">
    <source>
        <dbReference type="ARBA" id="ARBA00023136"/>
    </source>
</evidence>
<evidence type="ECO:0000313" key="12">
    <source>
        <dbReference type="Proteomes" id="UP000788993"/>
    </source>
</evidence>
<dbReference type="AlphaFoldDB" id="A0A9P8T0G5"/>
<dbReference type="PROSITE" id="PS50195">
    <property type="entry name" value="PX"/>
    <property type="match status" value="1"/>
</dbReference>
<reference evidence="11" key="1">
    <citation type="journal article" date="2021" name="Open Biol.">
        <title>Shared evolutionary footprints suggest mitochondrial oxidative damage underlies multiple complex I losses in fungi.</title>
        <authorList>
            <person name="Schikora-Tamarit M.A."/>
            <person name="Marcet-Houben M."/>
            <person name="Nosek J."/>
            <person name="Gabaldon T."/>
        </authorList>
    </citation>
    <scope>NUCLEOTIDE SEQUENCE</scope>
    <source>
        <strain evidence="11">NCAIM Y.01608</strain>
    </source>
</reference>
<accession>A0A9P8T0G5</accession>
<keyword evidence="7" id="KW-0446">Lipid-binding</keyword>
<dbReference type="InterPro" id="IPR051079">
    <property type="entry name" value="Sorting_Nexin_Autophagy"/>
</dbReference>
<dbReference type="PANTHER" id="PTHR46979">
    <property type="entry name" value="SORTING NEXIN-41"/>
    <property type="match status" value="1"/>
</dbReference>
<keyword evidence="3" id="KW-0813">Transport</keyword>
<dbReference type="InterPro" id="IPR036871">
    <property type="entry name" value="PX_dom_sf"/>
</dbReference>
<dbReference type="GO" id="GO:0006914">
    <property type="term" value="P:autophagy"/>
    <property type="evidence" value="ECO:0007669"/>
    <property type="project" value="UniProtKB-KW"/>
</dbReference>
<dbReference type="PANTHER" id="PTHR46979:SF2">
    <property type="entry name" value="SORTING NEXIN-41"/>
    <property type="match status" value="1"/>
</dbReference>
<evidence type="ECO:0000256" key="7">
    <source>
        <dbReference type="ARBA" id="ARBA00023121"/>
    </source>
</evidence>
<dbReference type="InterPro" id="IPR027267">
    <property type="entry name" value="AH/BAR_dom_sf"/>
</dbReference>
<name>A0A9P8T0G5_9ASCO</name>
<dbReference type="GO" id="GO:0035091">
    <property type="term" value="F:phosphatidylinositol binding"/>
    <property type="evidence" value="ECO:0007669"/>
    <property type="project" value="InterPro"/>
</dbReference>
<comment type="similarity">
    <text evidence="2">Belongs to the sorting nexin family.</text>
</comment>
<dbReference type="Pfam" id="PF00787">
    <property type="entry name" value="PX"/>
    <property type="match status" value="1"/>
</dbReference>
<organism evidence="11 12">
    <name type="scientific">Ogataea polymorpha</name>
    <dbReference type="NCBI Taxonomy" id="460523"/>
    <lineage>
        <taxon>Eukaryota</taxon>
        <taxon>Fungi</taxon>
        <taxon>Dikarya</taxon>
        <taxon>Ascomycota</taxon>
        <taxon>Saccharomycotina</taxon>
        <taxon>Pichiomycetes</taxon>
        <taxon>Pichiales</taxon>
        <taxon>Pichiaceae</taxon>
        <taxon>Ogataea</taxon>
    </lineage>
</organism>
<evidence type="ECO:0000256" key="4">
    <source>
        <dbReference type="ARBA" id="ARBA00022753"/>
    </source>
</evidence>
<keyword evidence="5" id="KW-0653">Protein transport</keyword>
<dbReference type="GO" id="GO:0042147">
    <property type="term" value="P:retrograde transport, endosome to Golgi"/>
    <property type="evidence" value="ECO:0007669"/>
    <property type="project" value="InterPro"/>
</dbReference>
<dbReference type="Proteomes" id="UP000788993">
    <property type="component" value="Unassembled WGS sequence"/>
</dbReference>
<dbReference type="GO" id="GO:0015031">
    <property type="term" value="P:protein transport"/>
    <property type="evidence" value="ECO:0007669"/>
    <property type="project" value="UniProtKB-KW"/>
</dbReference>
<dbReference type="InterPro" id="IPR001683">
    <property type="entry name" value="PX_dom"/>
</dbReference>
<evidence type="ECO:0000313" key="11">
    <source>
        <dbReference type="EMBL" id="KAH3661144.1"/>
    </source>
</evidence>
<reference evidence="11" key="2">
    <citation type="submission" date="2021-01" db="EMBL/GenBank/DDBJ databases">
        <authorList>
            <person name="Schikora-Tamarit M.A."/>
        </authorList>
    </citation>
    <scope>NUCLEOTIDE SEQUENCE</scope>
    <source>
        <strain evidence="11">NCAIM Y.01608</strain>
    </source>
</reference>